<proteinExistence type="predicted"/>
<keyword evidence="3" id="KW-1185">Reference proteome</keyword>
<name>A0ABN2VIY2_9ACTN</name>
<feature type="compositionally biased region" description="Gly residues" evidence="1">
    <location>
        <begin position="21"/>
        <end position="46"/>
    </location>
</feature>
<feature type="compositionally biased region" description="Low complexity" evidence="1">
    <location>
        <begin position="76"/>
        <end position="97"/>
    </location>
</feature>
<protein>
    <submittedName>
        <fullName evidence="2">Uncharacterized protein</fullName>
    </submittedName>
</protein>
<feature type="compositionally biased region" description="Acidic residues" evidence="1">
    <location>
        <begin position="132"/>
        <end position="142"/>
    </location>
</feature>
<sequence length="224" mass="22548">MSSAEPPAPPASDGDSAGTATGTGAGTRAGKGTEGWDWFGGAGSGERTGAPDGFAEPADADTDAAGGPVRQAEPIALSAQSADSTASAEATDPGSPTAAPPPADPNPRARFRVLTGGRSAPSAAESQSSITPDDDPDTDSDQSADALPPADFRVRCPDCGPQFVAVADVRFVSTGRGADTDRYVFTCPACRVRVRRPAGPELARILKTSGVTTLALRRGPDQAL</sequence>
<feature type="compositionally biased region" description="Pro residues" evidence="1">
    <location>
        <begin position="1"/>
        <end position="10"/>
    </location>
</feature>
<dbReference type="RefSeq" id="WP_344671707.1">
    <property type="nucleotide sequence ID" value="NZ_BAAAQN010000090.1"/>
</dbReference>
<evidence type="ECO:0000256" key="1">
    <source>
        <dbReference type="SAM" id="MobiDB-lite"/>
    </source>
</evidence>
<accession>A0ABN2VIY2</accession>
<evidence type="ECO:0000313" key="2">
    <source>
        <dbReference type="EMBL" id="GAA2063092.1"/>
    </source>
</evidence>
<organism evidence="2 3">
    <name type="scientific">Catenulispora yoronensis</name>
    <dbReference type="NCBI Taxonomy" id="450799"/>
    <lineage>
        <taxon>Bacteria</taxon>
        <taxon>Bacillati</taxon>
        <taxon>Actinomycetota</taxon>
        <taxon>Actinomycetes</taxon>
        <taxon>Catenulisporales</taxon>
        <taxon>Catenulisporaceae</taxon>
        <taxon>Catenulispora</taxon>
    </lineage>
</organism>
<evidence type="ECO:0000313" key="3">
    <source>
        <dbReference type="Proteomes" id="UP001500751"/>
    </source>
</evidence>
<dbReference type="EMBL" id="BAAAQN010000090">
    <property type="protein sequence ID" value="GAA2063092.1"/>
    <property type="molecule type" value="Genomic_DNA"/>
</dbReference>
<gene>
    <name evidence="2" type="ORF">GCM10009839_87930</name>
</gene>
<feature type="region of interest" description="Disordered" evidence="1">
    <location>
        <begin position="1"/>
        <end position="149"/>
    </location>
</feature>
<dbReference type="Proteomes" id="UP001500751">
    <property type="component" value="Unassembled WGS sequence"/>
</dbReference>
<feature type="compositionally biased region" description="Low complexity" evidence="1">
    <location>
        <begin position="11"/>
        <end position="20"/>
    </location>
</feature>
<reference evidence="2 3" key="1">
    <citation type="journal article" date="2019" name="Int. J. Syst. Evol. Microbiol.">
        <title>The Global Catalogue of Microorganisms (GCM) 10K type strain sequencing project: providing services to taxonomists for standard genome sequencing and annotation.</title>
        <authorList>
            <consortium name="The Broad Institute Genomics Platform"/>
            <consortium name="The Broad Institute Genome Sequencing Center for Infectious Disease"/>
            <person name="Wu L."/>
            <person name="Ma J."/>
        </authorList>
    </citation>
    <scope>NUCLEOTIDE SEQUENCE [LARGE SCALE GENOMIC DNA]</scope>
    <source>
        <strain evidence="2 3">JCM 16014</strain>
    </source>
</reference>
<comment type="caution">
    <text evidence="2">The sequence shown here is derived from an EMBL/GenBank/DDBJ whole genome shotgun (WGS) entry which is preliminary data.</text>
</comment>